<protein>
    <submittedName>
        <fullName evidence="1">Uncharacterized protein</fullName>
    </submittedName>
</protein>
<sequence length="119" mass="12392">MSVNQCPYNITMASGTMGKGSASTSAPLADQGRPKLSAVGLGASTGHLPQISPCRGLLQPAPIRKSCCGAVLLCLHGLEMHSNVCIAEASPQQKLKTWAALRHNTNAEASQPRSPSQGW</sequence>
<accession>A0A7S4GAB6</accession>
<name>A0A7S4GAB6_9EUGL</name>
<reference evidence="1" key="1">
    <citation type="submission" date="2021-01" db="EMBL/GenBank/DDBJ databases">
        <authorList>
            <person name="Corre E."/>
            <person name="Pelletier E."/>
            <person name="Niang G."/>
            <person name="Scheremetjew M."/>
            <person name="Finn R."/>
            <person name="Kale V."/>
            <person name="Holt S."/>
            <person name="Cochrane G."/>
            <person name="Meng A."/>
            <person name="Brown T."/>
            <person name="Cohen L."/>
        </authorList>
    </citation>
    <scope>NUCLEOTIDE SEQUENCE</scope>
    <source>
        <strain evidence="1">CCMP1594</strain>
    </source>
</reference>
<organism evidence="1">
    <name type="scientific">Eutreptiella gymnastica</name>
    <dbReference type="NCBI Taxonomy" id="73025"/>
    <lineage>
        <taxon>Eukaryota</taxon>
        <taxon>Discoba</taxon>
        <taxon>Euglenozoa</taxon>
        <taxon>Euglenida</taxon>
        <taxon>Spirocuta</taxon>
        <taxon>Euglenophyceae</taxon>
        <taxon>Eutreptiales</taxon>
        <taxon>Eutreptiaceae</taxon>
        <taxon>Eutreptiella</taxon>
    </lineage>
</organism>
<evidence type="ECO:0000313" key="1">
    <source>
        <dbReference type="EMBL" id="CAE0830327.1"/>
    </source>
</evidence>
<gene>
    <name evidence="1" type="ORF">EGYM00163_LOCUS41607</name>
</gene>
<dbReference type="AlphaFoldDB" id="A0A7S4GAB6"/>
<dbReference type="EMBL" id="HBJA01120887">
    <property type="protein sequence ID" value="CAE0830327.1"/>
    <property type="molecule type" value="Transcribed_RNA"/>
</dbReference>
<proteinExistence type="predicted"/>